<dbReference type="InterPro" id="IPR001851">
    <property type="entry name" value="ABC_transp_permease"/>
</dbReference>
<proteinExistence type="predicted"/>
<evidence type="ECO:0000256" key="5">
    <source>
        <dbReference type="ARBA" id="ARBA00023136"/>
    </source>
</evidence>
<gene>
    <name evidence="7" type="ORF">ENQ77_02855</name>
</gene>
<sequence length="326" mass="36178">MYLNKIEKRIWFIGLIITIIFVILPLGIDVERSFLIYFLFITFINITLSQGWNLVAGYAGQISLGTHLFFGLGAYLTAIVWLNDFFGIGVDNYYFNPVLIILSGAIPAGFAALIGLPLLWRLRGDSFSFGTLAVAYILTIFAIKLRKITGGADGLHLPSIVYESMKPYYYVSLLIAIGSTILIYTIAKSSYGLTLRAICEDELSAICHGVPILRYKILTFAISAFLAGISGSVYGLYLFHINPDSVMNLNWLFYPILICVLGGIGTVLGPVIGSFVSTALFCIGDIYFRQLHPLFSGMLIIIIMKFLPGGILQYVKYLFIKYSKEV</sequence>
<feature type="transmembrane region" description="Helical" evidence="6">
    <location>
        <begin position="217"/>
        <end position="239"/>
    </location>
</feature>
<dbReference type="AlphaFoldDB" id="A0A7C2K3A5"/>
<dbReference type="Pfam" id="PF02653">
    <property type="entry name" value="BPD_transp_2"/>
    <property type="match status" value="1"/>
</dbReference>
<evidence type="ECO:0000256" key="4">
    <source>
        <dbReference type="ARBA" id="ARBA00022989"/>
    </source>
</evidence>
<reference evidence="7" key="1">
    <citation type="journal article" date="2020" name="mSystems">
        <title>Genome- and Community-Level Interaction Insights into Carbon Utilization and Element Cycling Functions of Hydrothermarchaeota in Hydrothermal Sediment.</title>
        <authorList>
            <person name="Zhou Z."/>
            <person name="Liu Y."/>
            <person name="Xu W."/>
            <person name="Pan J."/>
            <person name="Luo Z.H."/>
            <person name="Li M."/>
        </authorList>
    </citation>
    <scope>NUCLEOTIDE SEQUENCE [LARGE SCALE GENOMIC DNA]</scope>
    <source>
        <strain evidence="7">SpSt-34</strain>
    </source>
</reference>
<feature type="transmembrane region" description="Helical" evidence="6">
    <location>
        <begin position="294"/>
        <end position="315"/>
    </location>
</feature>
<feature type="transmembrane region" description="Helical" evidence="6">
    <location>
        <begin position="34"/>
        <end position="55"/>
    </location>
</feature>
<evidence type="ECO:0000313" key="7">
    <source>
        <dbReference type="EMBL" id="HEN27601.1"/>
    </source>
</evidence>
<name>A0A7C2K3A5_UNCW3</name>
<evidence type="ECO:0000256" key="6">
    <source>
        <dbReference type="SAM" id="Phobius"/>
    </source>
</evidence>
<organism evidence="7">
    <name type="scientific">candidate division WOR-3 bacterium</name>
    <dbReference type="NCBI Taxonomy" id="2052148"/>
    <lineage>
        <taxon>Bacteria</taxon>
        <taxon>Bacteria division WOR-3</taxon>
    </lineage>
</organism>
<feature type="transmembrane region" description="Helical" evidence="6">
    <location>
        <begin position="62"/>
        <end position="82"/>
    </location>
</feature>
<keyword evidence="3 6" id="KW-0812">Transmembrane</keyword>
<comment type="subcellular location">
    <subcellularLocation>
        <location evidence="1">Cell membrane</location>
        <topology evidence="1">Multi-pass membrane protein</topology>
    </subcellularLocation>
</comment>
<feature type="transmembrane region" description="Helical" evidence="6">
    <location>
        <begin position="94"/>
        <end position="120"/>
    </location>
</feature>
<dbReference type="CDD" id="cd06581">
    <property type="entry name" value="TM_PBP1_LivM_like"/>
    <property type="match status" value="1"/>
</dbReference>
<dbReference type="PANTHER" id="PTHR30482">
    <property type="entry name" value="HIGH-AFFINITY BRANCHED-CHAIN AMINO ACID TRANSPORT SYSTEM PERMEASE"/>
    <property type="match status" value="1"/>
</dbReference>
<evidence type="ECO:0000256" key="1">
    <source>
        <dbReference type="ARBA" id="ARBA00004651"/>
    </source>
</evidence>
<evidence type="ECO:0000256" key="2">
    <source>
        <dbReference type="ARBA" id="ARBA00022475"/>
    </source>
</evidence>
<comment type="caution">
    <text evidence="7">The sequence shown here is derived from an EMBL/GenBank/DDBJ whole genome shotgun (WGS) entry which is preliminary data.</text>
</comment>
<feature type="transmembrane region" description="Helical" evidence="6">
    <location>
        <begin position="9"/>
        <end position="28"/>
    </location>
</feature>
<dbReference type="GO" id="GO:0015658">
    <property type="term" value="F:branched-chain amino acid transmembrane transporter activity"/>
    <property type="evidence" value="ECO:0007669"/>
    <property type="project" value="InterPro"/>
</dbReference>
<feature type="transmembrane region" description="Helical" evidence="6">
    <location>
        <begin position="168"/>
        <end position="187"/>
    </location>
</feature>
<dbReference type="InterPro" id="IPR043428">
    <property type="entry name" value="LivM-like"/>
</dbReference>
<keyword evidence="4 6" id="KW-1133">Transmembrane helix</keyword>
<keyword evidence="5 6" id="KW-0472">Membrane</keyword>
<feature type="transmembrane region" description="Helical" evidence="6">
    <location>
        <begin position="127"/>
        <end position="148"/>
    </location>
</feature>
<dbReference type="EMBL" id="DSOL01000080">
    <property type="protein sequence ID" value="HEN27601.1"/>
    <property type="molecule type" value="Genomic_DNA"/>
</dbReference>
<dbReference type="PANTHER" id="PTHR30482:SF10">
    <property type="entry name" value="HIGH-AFFINITY BRANCHED-CHAIN AMINO ACID TRANSPORT PROTEIN BRAE"/>
    <property type="match status" value="1"/>
</dbReference>
<protein>
    <submittedName>
        <fullName evidence="7">Branched-chain amino acid ABC transporter permease</fullName>
    </submittedName>
</protein>
<keyword evidence="2" id="KW-1003">Cell membrane</keyword>
<dbReference type="GO" id="GO:0005886">
    <property type="term" value="C:plasma membrane"/>
    <property type="evidence" value="ECO:0007669"/>
    <property type="project" value="UniProtKB-SubCell"/>
</dbReference>
<evidence type="ECO:0000256" key="3">
    <source>
        <dbReference type="ARBA" id="ARBA00022692"/>
    </source>
</evidence>
<feature type="transmembrane region" description="Helical" evidence="6">
    <location>
        <begin position="251"/>
        <end position="282"/>
    </location>
</feature>
<accession>A0A7C2K3A5</accession>